<comment type="caution">
    <text evidence="3">The sequence shown here is derived from an EMBL/GenBank/DDBJ whole genome shotgun (WGS) entry which is preliminary data.</text>
</comment>
<dbReference type="PANTHER" id="PTHR31988:SF19">
    <property type="entry name" value="9-O-ACETYL-N-ACETYLNEURAMINIC ACID DEACETYLASE-RELATED"/>
    <property type="match status" value="1"/>
</dbReference>
<dbReference type="PANTHER" id="PTHR31988">
    <property type="entry name" value="ESTERASE, PUTATIVE (DUF303)-RELATED"/>
    <property type="match status" value="1"/>
</dbReference>
<dbReference type="Gene3D" id="3.40.50.1110">
    <property type="entry name" value="SGNH hydrolase"/>
    <property type="match status" value="1"/>
</dbReference>
<dbReference type="EMBL" id="JBJKBG010000007">
    <property type="protein sequence ID" value="KAL3730426.1"/>
    <property type="molecule type" value="Genomic_DNA"/>
</dbReference>
<evidence type="ECO:0000259" key="2">
    <source>
        <dbReference type="Pfam" id="PF03629"/>
    </source>
</evidence>
<dbReference type="InterPro" id="IPR052940">
    <property type="entry name" value="Carb_Esterase_6"/>
</dbReference>
<reference evidence="3 4" key="1">
    <citation type="submission" date="2024-11" db="EMBL/GenBank/DDBJ databases">
        <title>Chromosome-level genome assembly of Eucalyptus globulus Labill. provides insights into its genome evolution.</title>
        <authorList>
            <person name="Li X."/>
        </authorList>
    </citation>
    <scope>NUCLEOTIDE SEQUENCE [LARGE SCALE GENOMIC DNA]</scope>
    <source>
        <strain evidence="3">CL2024</strain>
        <tissue evidence="3">Fresh tender leaves</tissue>
    </source>
</reference>
<keyword evidence="4" id="KW-1185">Reference proteome</keyword>
<dbReference type="InterPro" id="IPR005181">
    <property type="entry name" value="SASA"/>
</dbReference>
<gene>
    <name evidence="3" type="ORF">ACJRO7_027444</name>
</gene>
<dbReference type="SUPFAM" id="SSF52266">
    <property type="entry name" value="SGNH hydrolase"/>
    <property type="match status" value="1"/>
</dbReference>
<feature type="domain" description="Sialate O-acetylesterase" evidence="2">
    <location>
        <begin position="47"/>
        <end position="97"/>
    </location>
</feature>
<dbReference type="Pfam" id="PF03629">
    <property type="entry name" value="SASA"/>
    <property type="match status" value="1"/>
</dbReference>
<evidence type="ECO:0000313" key="3">
    <source>
        <dbReference type="EMBL" id="KAL3730426.1"/>
    </source>
</evidence>
<dbReference type="InterPro" id="IPR036514">
    <property type="entry name" value="SGNH_hydro_sf"/>
</dbReference>
<dbReference type="AlphaFoldDB" id="A0ABD3JR74"/>
<evidence type="ECO:0000256" key="1">
    <source>
        <dbReference type="ARBA" id="ARBA00022801"/>
    </source>
</evidence>
<proteinExistence type="predicted"/>
<keyword evidence="1" id="KW-0378">Hydrolase</keyword>
<protein>
    <recommendedName>
        <fullName evidence="2">Sialate O-acetylesterase domain-containing protein</fullName>
    </recommendedName>
</protein>
<name>A0ABD3JR74_EUCGL</name>
<dbReference type="Proteomes" id="UP001634007">
    <property type="component" value="Unassembled WGS sequence"/>
</dbReference>
<accession>A0ABD3JR74</accession>
<evidence type="ECO:0000313" key="4">
    <source>
        <dbReference type="Proteomes" id="UP001634007"/>
    </source>
</evidence>
<dbReference type="GO" id="GO:0016787">
    <property type="term" value="F:hydrolase activity"/>
    <property type="evidence" value="ECO:0007669"/>
    <property type="project" value="UniProtKB-KW"/>
</dbReference>
<sequence>MAGRGGVTRPRGWDGVVPPDPAVLRLGAALQWEEAQEPLHLDIDTRKAGGGEIKALLWYQGESDASTHHDAEAYGEKMEALIKNVRNDLGLPSLPVIPSTELFLCPLLNRA</sequence>
<organism evidence="3 4">
    <name type="scientific">Eucalyptus globulus</name>
    <name type="common">Tasmanian blue gum</name>
    <dbReference type="NCBI Taxonomy" id="34317"/>
    <lineage>
        <taxon>Eukaryota</taxon>
        <taxon>Viridiplantae</taxon>
        <taxon>Streptophyta</taxon>
        <taxon>Embryophyta</taxon>
        <taxon>Tracheophyta</taxon>
        <taxon>Spermatophyta</taxon>
        <taxon>Magnoliopsida</taxon>
        <taxon>eudicotyledons</taxon>
        <taxon>Gunneridae</taxon>
        <taxon>Pentapetalae</taxon>
        <taxon>rosids</taxon>
        <taxon>malvids</taxon>
        <taxon>Myrtales</taxon>
        <taxon>Myrtaceae</taxon>
        <taxon>Myrtoideae</taxon>
        <taxon>Eucalypteae</taxon>
        <taxon>Eucalyptus</taxon>
    </lineage>
</organism>